<protein>
    <submittedName>
        <fullName evidence="2">Uncharacterized protein</fullName>
    </submittedName>
</protein>
<name>A0ABR1S9Z3_9PEZI</name>
<dbReference type="Proteomes" id="UP001396898">
    <property type="component" value="Unassembled WGS sequence"/>
</dbReference>
<gene>
    <name evidence="2" type="ORF">PG991_005686</name>
</gene>
<accession>A0ABR1S9Z3</accession>
<keyword evidence="1" id="KW-0732">Signal</keyword>
<organism evidence="2 3">
    <name type="scientific">Apiospora marii</name>
    <dbReference type="NCBI Taxonomy" id="335849"/>
    <lineage>
        <taxon>Eukaryota</taxon>
        <taxon>Fungi</taxon>
        <taxon>Dikarya</taxon>
        <taxon>Ascomycota</taxon>
        <taxon>Pezizomycotina</taxon>
        <taxon>Sordariomycetes</taxon>
        <taxon>Xylariomycetidae</taxon>
        <taxon>Amphisphaeriales</taxon>
        <taxon>Apiosporaceae</taxon>
        <taxon>Apiospora</taxon>
    </lineage>
</organism>
<evidence type="ECO:0000256" key="1">
    <source>
        <dbReference type="SAM" id="SignalP"/>
    </source>
</evidence>
<sequence>MQLVAISAKALASVLLLSSVAVALPAAANEGSVSLPEGTVKITSVLNANGTETCDALECSCKDAAASVIRCVVPLGGDKTKCAAMCTGINRQT</sequence>
<proteinExistence type="predicted"/>
<evidence type="ECO:0000313" key="2">
    <source>
        <dbReference type="EMBL" id="KAK8028630.1"/>
    </source>
</evidence>
<feature type="signal peptide" evidence="1">
    <location>
        <begin position="1"/>
        <end position="23"/>
    </location>
</feature>
<reference evidence="2 3" key="1">
    <citation type="submission" date="2023-01" db="EMBL/GenBank/DDBJ databases">
        <title>Analysis of 21 Apiospora genomes using comparative genomics revels a genus with tremendous synthesis potential of carbohydrate active enzymes and secondary metabolites.</title>
        <authorList>
            <person name="Sorensen T."/>
        </authorList>
    </citation>
    <scope>NUCLEOTIDE SEQUENCE [LARGE SCALE GENOMIC DNA]</scope>
    <source>
        <strain evidence="2 3">CBS 20057</strain>
    </source>
</reference>
<comment type="caution">
    <text evidence="2">The sequence shown here is derived from an EMBL/GenBank/DDBJ whole genome shotgun (WGS) entry which is preliminary data.</text>
</comment>
<evidence type="ECO:0000313" key="3">
    <source>
        <dbReference type="Proteomes" id="UP001396898"/>
    </source>
</evidence>
<feature type="chain" id="PRO_5045712565" evidence="1">
    <location>
        <begin position="24"/>
        <end position="93"/>
    </location>
</feature>
<keyword evidence="3" id="KW-1185">Reference proteome</keyword>
<dbReference type="EMBL" id="JAQQWI010000007">
    <property type="protein sequence ID" value="KAK8028630.1"/>
    <property type="molecule type" value="Genomic_DNA"/>
</dbReference>